<feature type="region of interest" description="Disordered" evidence="1">
    <location>
        <begin position="57"/>
        <end position="87"/>
    </location>
</feature>
<evidence type="ECO:0000256" key="1">
    <source>
        <dbReference type="SAM" id="MobiDB-lite"/>
    </source>
</evidence>
<evidence type="ECO:0000313" key="2">
    <source>
        <dbReference type="EMBL" id="CAI3971342.1"/>
    </source>
</evidence>
<protein>
    <submittedName>
        <fullName evidence="2">Uncharacterized protein</fullName>
    </submittedName>
</protein>
<gene>
    <name evidence="2" type="ORF">VAC51_00020</name>
</gene>
<reference evidence="2" key="1">
    <citation type="submission" date="2022-10" db="EMBL/GenBank/DDBJ databases">
        <authorList>
            <person name="Meaden S."/>
        </authorList>
    </citation>
    <scope>NUCLEOTIDE SEQUENCE</scope>
</reference>
<name>A0A9N6WSU4_9CAUD</name>
<proteinExistence type="predicted"/>
<dbReference type="EMBL" id="OX359471">
    <property type="protein sequence ID" value="CAI3971342.1"/>
    <property type="molecule type" value="Genomic_DNA"/>
</dbReference>
<organism evidence="2">
    <name type="scientific">Variovorax phage VAC_51</name>
    <dbReference type="NCBI Taxonomy" id="2985242"/>
    <lineage>
        <taxon>Viruses</taxon>
        <taxon>Duplodnaviria</taxon>
        <taxon>Heunggongvirae</taxon>
        <taxon>Uroviricota</taxon>
        <taxon>Caudoviricetes</taxon>
        <taxon>Autographivirales</taxon>
        <taxon>Autoscriptoviridae</taxon>
        <taxon>Trelivelvirus</taxon>
        <taxon>Trelivelvirus VAC51</taxon>
    </lineage>
</organism>
<accession>A0A9N6WSU4</accession>
<sequence length="117" mass="13227">MNSLSGIRAINNGNRPVAADRYQVQYRGNSWAVFDSWTNGWGSQDSDHAIVSGRVDDLNEQQRKTNREKAQAKADAEDREWVSSRQRERADATKLLSDLDRANVLAAQDHNESLRKA</sequence>